<accession>A0ACC1RS04</accession>
<reference evidence="1" key="1">
    <citation type="submission" date="2022-07" db="EMBL/GenBank/DDBJ databases">
        <title>Genome Sequence of Phlebia brevispora.</title>
        <authorList>
            <person name="Buettner E."/>
        </authorList>
    </citation>
    <scope>NUCLEOTIDE SEQUENCE</scope>
    <source>
        <strain evidence="1">MPL23</strain>
    </source>
</reference>
<dbReference type="EMBL" id="JANHOG010002336">
    <property type="protein sequence ID" value="KAJ3524482.1"/>
    <property type="molecule type" value="Genomic_DNA"/>
</dbReference>
<dbReference type="Proteomes" id="UP001148662">
    <property type="component" value="Unassembled WGS sequence"/>
</dbReference>
<protein>
    <submittedName>
        <fullName evidence="1">Uncharacterized protein</fullName>
    </submittedName>
</protein>
<sequence length="401" mass="42405">MTKFTKHRIGLAGASGFHHKRADSSCSTGGFYKSPSVGQTISSSDALNITWDTTCMSTDAVDIYLYAPGASKSLIHLWETVAFAPGSYQTSLMPKWWNATSSVNLQLSIIQSGMPPYMQTIPAGPIFTATYTAPTSGSTPADADTSIPDSTTQVVNNLPKSNHLSKGKVAAAVIMPLLIVIAILAAVYIKRNRRKVKEDRKRFSQAVDTRMSMIATDWKSLTPGGAQAAIRSSIAVDGNRASSFSFGAIRPASTVALESGQAGIGTQGVLASGGIDTTTPQMTQLRSGPRVNPMTGERISRVSFAADVPRAPAVHSTPDMYPPLPSHLDSDDGLLSPGGAMSPTQAAGPLSLTAEDINARMAGQETTPRPSVDEVLPALTRMLLSPALIFTEKTYRIVPLP</sequence>
<keyword evidence="2" id="KW-1185">Reference proteome</keyword>
<evidence type="ECO:0000313" key="1">
    <source>
        <dbReference type="EMBL" id="KAJ3524482.1"/>
    </source>
</evidence>
<name>A0ACC1RS04_9APHY</name>
<proteinExistence type="predicted"/>
<organism evidence="1 2">
    <name type="scientific">Phlebia brevispora</name>
    <dbReference type="NCBI Taxonomy" id="194682"/>
    <lineage>
        <taxon>Eukaryota</taxon>
        <taxon>Fungi</taxon>
        <taxon>Dikarya</taxon>
        <taxon>Basidiomycota</taxon>
        <taxon>Agaricomycotina</taxon>
        <taxon>Agaricomycetes</taxon>
        <taxon>Polyporales</taxon>
        <taxon>Meruliaceae</taxon>
        <taxon>Phlebia</taxon>
    </lineage>
</organism>
<evidence type="ECO:0000313" key="2">
    <source>
        <dbReference type="Proteomes" id="UP001148662"/>
    </source>
</evidence>
<gene>
    <name evidence="1" type="ORF">NM688_g8551</name>
</gene>
<comment type="caution">
    <text evidence="1">The sequence shown here is derived from an EMBL/GenBank/DDBJ whole genome shotgun (WGS) entry which is preliminary data.</text>
</comment>